<accession>A0A086QSW3</accession>
<dbReference type="InterPro" id="IPR006685">
    <property type="entry name" value="MscS_channel_2nd"/>
</dbReference>
<organism evidence="9 10">
    <name type="scientific">Toxoplasma gondii MAS</name>
    <dbReference type="NCBI Taxonomy" id="943118"/>
    <lineage>
        <taxon>Eukaryota</taxon>
        <taxon>Sar</taxon>
        <taxon>Alveolata</taxon>
        <taxon>Apicomplexa</taxon>
        <taxon>Conoidasida</taxon>
        <taxon>Coccidia</taxon>
        <taxon>Eucoccidiorida</taxon>
        <taxon>Eimeriorina</taxon>
        <taxon>Sarcocystidae</taxon>
        <taxon>Toxoplasma</taxon>
    </lineage>
</organism>
<feature type="transmembrane region" description="Helical" evidence="7">
    <location>
        <begin position="194"/>
        <end position="212"/>
    </location>
</feature>
<feature type="region of interest" description="Disordered" evidence="6">
    <location>
        <begin position="1866"/>
        <end position="1894"/>
    </location>
</feature>
<evidence type="ECO:0000256" key="4">
    <source>
        <dbReference type="ARBA" id="ARBA00022989"/>
    </source>
</evidence>
<feature type="compositionally biased region" description="Basic and acidic residues" evidence="6">
    <location>
        <begin position="537"/>
        <end position="554"/>
    </location>
</feature>
<feature type="transmembrane region" description="Helical" evidence="7">
    <location>
        <begin position="2485"/>
        <end position="2504"/>
    </location>
</feature>
<dbReference type="Gene3D" id="2.30.30.60">
    <property type="match status" value="1"/>
</dbReference>
<keyword evidence="3 7" id="KW-0812">Transmembrane</keyword>
<feature type="compositionally biased region" description="Basic and acidic residues" evidence="6">
    <location>
        <begin position="890"/>
        <end position="905"/>
    </location>
</feature>
<feature type="compositionally biased region" description="Basic and acidic residues" evidence="6">
    <location>
        <begin position="1257"/>
        <end position="1272"/>
    </location>
</feature>
<dbReference type="OrthoDB" id="332088at2759"/>
<feature type="region of interest" description="Disordered" evidence="6">
    <location>
        <begin position="2710"/>
        <end position="2769"/>
    </location>
</feature>
<feature type="region of interest" description="Disordered" evidence="6">
    <location>
        <begin position="852"/>
        <end position="905"/>
    </location>
</feature>
<feature type="compositionally biased region" description="Low complexity" evidence="6">
    <location>
        <begin position="2193"/>
        <end position="2212"/>
    </location>
</feature>
<feature type="compositionally biased region" description="Basic and acidic residues" evidence="6">
    <location>
        <begin position="1097"/>
        <end position="1115"/>
    </location>
</feature>
<evidence type="ECO:0000256" key="3">
    <source>
        <dbReference type="ARBA" id="ARBA00022692"/>
    </source>
</evidence>
<feature type="region of interest" description="Disordered" evidence="6">
    <location>
        <begin position="977"/>
        <end position="1010"/>
    </location>
</feature>
<feature type="region of interest" description="Disordered" evidence="6">
    <location>
        <begin position="533"/>
        <end position="584"/>
    </location>
</feature>
<feature type="compositionally biased region" description="Polar residues" evidence="6">
    <location>
        <begin position="1669"/>
        <end position="1712"/>
    </location>
</feature>
<feature type="region of interest" description="Disordered" evidence="6">
    <location>
        <begin position="1027"/>
        <end position="1062"/>
    </location>
</feature>
<feature type="compositionally biased region" description="Basic and acidic residues" evidence="6">
    <location>
        <begin position="1869"/>
        <end position="1879"/>
    </location>
</feature>
<evidence type="ECO:0000256" key="7">
    <source>
        <dbReference type="SAM" id="Phobius"/>
    </source>
</evidence>
<feature type="compositionally biased region" description="Basic and acidic residues" evidence="6">
    <location>
        <begin position="1280"/>
        <end position="1302"/>
    </location>
</feature>
<feature type="region of interest" description="Disordered" evidence="6">
    <location>
        <begin position="118"/>
        <end position="172"/>
    </location>
</feature>
<evidence type="ECO:0000256" key="5">
    <source>
        <dbReference type="ARBA" id="ARBA00023136"/>
    </source>
</evidence>
<evidence type="ECO:0000256" key="6">
    <source>
        <dbReference type="SAM" id="MobiDB-lite"/>
    </source>
</evidence>
<feature type="transmembrane region" description="Helical" evidence="7">
    <location>
        <begin position="2458"/>
        <end position="2478"/>
    </location>
</feature>
<dbReference type="InterPro" id="IPR016688">
    <property type="entry name" value="MscS-like_plants/fungi"/>
</dbReference>
<feature type="compositionally biased region" description="Low complexity" evidence="6">
    <location>
        <begin position="1947"/>
        <end position="1967"/>
    </location>
</feature>
<feature type="region of interest" description="Disordered" evidence="6">
    <location>
        <begin position="2041"/>
        <end position="2223"/>
    </location>
</feature>
<evidence type="ECO:0000256" key="2">
    <source>
        <dbReference type="ARBA" id="ARBA00008017"/>
    </source>
</evidence>
<comment type="subcellular location">
    <subcellularLocation>
        <location evidence="1">Membrane</location>
        <topology evidence="1">Multi-pass membrane protein</topology>
    </subcellularLocation>
</comment>
<evidence type="ECO:0000256" key="1">
    <source>
        <dbReference type="ARBA" id="ARBA00004141"/>
    </source>
</evidence>
<feature type="compositionally biased region" description="Polar residues" evidence="6">
    <location>
        <begin position="996"/>
        <end position="1006"/>
    </location>
</feature>
<feature type="compositionally biased region" description="Pro residues" evidence="6">
    <location>
        <begin position="2057"/>
        <end position="2066"/>
    </location>
</feature>
<keyword evidence="5 7" id="KW-0472">Membrane</keyword>
<feature type="region of interest" description="Disordered" evidence="6">
    <location>
        <begin position="1244"/>
        <end position="1377"/>
    </location>
</feature>
<dbReference type="GO" id="GO:0008381">
    <property type="term" value="F:mechanosensitive monoatomic ion channel activity"/>
    <property type="evidence" value="ECO:0007669"/>
    <property type="project" value="TreeGrafter"/>
</dbReference>
<name>A0A086QSW3_TOXGO</name>
<feature type="compositionally biased region" description="Polar residues" evidence="6">
    <location>
        <begin position="2121"/>
        <end position="2148"/>
    </location>
</feature>
<feature type="compositionally biased region" description="Basic and acidic residues" evidence="6">
    <location>
        <begin position="977"/>
        <end position="989"/>
    </location>
</feature>
<feature type="compositionally biased region" description="Gly residues" evidence="6">
    <location>
        <begin position="733"/>
        <end position="745"/>
    </location>
</feature>
<dbReference type="InterPro" id="IPR023408">
    <property type="entry name" value="MscS_beta-dom_sf"/>
</dbReference>
<evidence type="ECO:0000313" key="10">
    <source>
        <dbReference type="Proteomes" id="UP000028821"/>
    </source>
</evidence>
<feature type="region of interest" description="Disordered" evidence="6">
    <location>
        <begin position="1076"/>
        <end position="1225"/>
    </location>
</feature>
<feature type="compositionally biased region" description="Basic and acidic residues" evidence="6">
    <location>
        <begin position="567"/>
        <end position="584"/>
    </location>
</feature>
<comment type="similarity">
    <text evidence="2">Belongs to the MscS (TC 1.A.23) family.</text>
</comment>
<dbReference type="PANTHER" id="PTHR31618">
    <property type="entry name" value="MECHANOSENSITIVE ION CHANNEL PROTEIN 5"/>
    <property type="match status" value="1"/>
</dbReference>
<dbReference type="PANTHER" id="PTHR31618:SF1">
    <property type="entry name" value="EF-HAND DOMAIN-CONTAINING PROTEIN"/>
    <property type="match status" value="1"/>
</dbReference>
<feature type="compositionally biased region" description="Polar residues" evidence="6">
    <location>
        <begin position="2843"/>
        <end position="2855"/>
    </location>
</feature>
<feature type="compositionally biased region" description="Low complexity" evidence="6">
    <location>
        <begin position="2275"/>
        <end position="2289"/>
    </location>
</feature>
<evidence type="ECO:0000259" key="8">
    <source>
        <dbReference type="PROSITE" id="PS50222"/>
    </source>
</evidence>
<feature type="region of interest" description="Disordered" evidence="6">
    <location>
        <begin position="1794"/>
        <end position="1813"/>
    </location>
</feature>
<feature type="domain" description="EF-hand" evidence="8">
    <location>
        <begin position="2405"/>
        <end position="2440"/>
    </location>
</feature>
<dbReference type="PROSITE" id="PS50222">
    <property type="entry name" value="EF_HAND_2"/>
    <property type="match status" value="1"/>
</dbReference>
<feature type="compositionally biased region" description="Low complexity" evidence="6">
    <location>
        <begin position="1639"/>
        <end position="1650"/>
    </location>
</feature>
<feature type="compositionally biased region" description="Basic residues" evidence="6">
    <location>
        <begin position="1087"/>
        <end position="1096"/>
    </location>
</feature>
<feature type="compositionally biased region" description="Low complexity" evidence="6">
    <location>
        <begin position="1880"/>
        <end position="1889"/>
    </location>
</feature>
<feature type="region of interest" description="Disordered" evidence="6">
    <location>
        <begin position="2263"/>
        <end position="2345"/>
    </location>
</feature>
<keyword evidence="4 7" id="KW-1133">Transmembrane helix</keyword>
<proteinExistence type="inferred from homology"/>
<feature type="compositionally biased region" description="Basic and acidic residues" evidence="6">
    <location>
        <begin position="716"/>
        <end position="732"/>
    </location>
</feature>
<feature type="compositionally biased region" description="Low complexity" evidence="6">
    <location>
        <begin position="2085"/>
        <end position="2106"/>
    </location>
</feature>
<dbReference type="EMBL" id="AEXC02000802">
    <property type="protein sequence ID" value="KFH15695.1"/>
    <property type="molecule type" value="Genomic_DNA"/>
</dbReference>
<dbReference type="GO" id="GO:0005886">
    <property type="term" value="C:plasma membrane"/>
    <property type="evidence" value="ECO:0007669"/>
    <property type="project" value="TreeGrafter"/>
</dbReference>
<feature type="region of interest" description="Disordered" evidence="6">
    <location>
        <begin position="1947"/>
        <end position="1979"/>
    </location>
</feature>
<dbReference type="VEuPathDB" id="ToxoDB:TGMAS_219650"/>
<comment type="caution">
    <text evidence="9">The sequence shown here is derived from an EMBL/GenBank/DDBJ whole genome shotgun (WGS) entry which is preliminary data.</text>
</comment>
<feature type="region of interest" description="Disordered" evidence="6">
    <location>
        <begin position="716"/>
        <end position="752"/>
    </location>
</feature>
<feature type="transmembrane region" description="Helical" evidence="7">
    <location>
        <begin position="374"/>
        <end position="399"/>
    </location>
</feature>
<feature type="compositionally biased region" description="Basic and acidic residues" evidence="6">
    <location>
        <begin position="1360"/>
        <end position="1372"/>
    </location>
</feature>
<evidence type="ECO:0000313" key="9">
    <source>
        <dbReference type="EMBL" id="KFH15695.1"/>
    </source>
</evidence>
<reference evidence="9 10" key="1">
    <citation type="submission" date="2014-04" db="EMBL/GenBank/DDBJ databases">
        <authorList>
            <person name="Sibley D."/>
            <person name="Venepally P."/>
            <person name="Karamycheva S."/>
            <person name="Hadjithomas M."/>
            <person name="Khan A."/>
            <person name="Brunk B."/>
            <person name="Roos D."/>
            <person name="Caler E."/>
            <person name="Lorenzi H."/>
        </authorList>
    </citation>
    <scope>NUCLEOTIDE SEQUENCE [LARGE SCALE GENOMIC DNA]</scope>
    <source>
        <strain evidence="9 10">MAS</strain>
    </source>
</reference>
<feature type="transmembrane region" description="Helical" evidence="7">
    <location>
        <begin position="263"/>
        <end position="291"/>
    </location>
</feature>
<sequence length="2882" mass="314031">MWSRCRRSSNFSSVMGRLRDSDLRSQLDVASNAKSFVGSTVSALPVQAEPHQRGEGGFRPFAYRWRHPFSSHVGGRNNPGTSSLAGDRGIGASSINASCAYLDVPGAVSRTYSQQGSFLYGPSGPRGPPGDDAPPGFRAFDLVSKATPSKMIEERPQDDEKEEPDSDDEERDQPECVRVCRKWIHAVFPDSYPLLWFVIQASVCFVLLLVGLGDGSNSSRSDYALGKLDFHWMPGEDVTDDARPKPHIIGDIDNERLLLNGSFVFICVTLLNLGFWLCTMAVRVIVVTGLLNLICYERPAATAFASTVDPEIFYVAWSVFIYAFWRGHARSSHLVLVPNSQEKADIETLTFYRLFGDERFFTQDMLRAINLTNVVYLILSVRRAVLALMLFFFELGFLMNMNSQLVNYLTKYARIRKLNAKWSRSTPQEWHRPTQSAASVCSLEECEQRDLFSQANAFVKEVAGRPRVRPYPSVSSSCSFSCSPSSDVDGFEAQERTRRENVGEFMFQESQANFETKRQRSVLSNSCVLDKTMFSGEEGHPEENGRKPGKEKSPRAGGDSFSEEEGEVGRELAHEWEGGQDEMKDVTLSLRVSREEKRQGDALFVPPQDDEGENDETIWESRAGRAYEREKQVWSVREKLAGVWRAAFRFLGFHESMRRVGEGPLNLSARRRRNSSLHGLHLRPLFFPAKRRPDFLDTPNFGQPPQQRLEDLLADREGHEERERETGRERGDGGAPAPGEGGRPPGRGSFFPGLRAHHQRPMSAFRIRHSLTKKRIDQEVSGQGLPRPLKAQSIEATKTSKVQNWLLIQYALHYPPALFIHGRRIALTNKEITGTIAELIFNQLVKENARPQTSRSASLLPELNHAPCPGESPPESNEYRQASPAPACNEPKEDTEKLGTENRGTDKLNTERLTTGRLKAEGQNIERPTREKQNTDKLNTERFTAEKPNTETLTTERINTGDLSAEKENICRISTERRESRDTEADRITGVKSGGISDTSEGSCQSKSHRTIRGRYPAECREVRCDGNPRSETTTSCSLARPVHGERVPANDGSESNQAFEKKGHNLHTCICSSSPEREIEGSAGASRKHSGLRSARRTEETLKQFRGKHDDRHHATSRSRGTDTWHLSTDASRQGPWVASPETERSRNEATNEHQPRGFDELVPSRSRTRKTGGEAVPGTPCLGKFPSPRNSAETEQTLHRKPQREQEGHTGCSHALEENDFRAAEVEPSFADAPTLSALPLPTKRKIQACPYTGRDNETEGTTRGEERARGAGRRGGKGAEGREDEAAIRREQRRLDRGKQAVKTGRQRKSSKSPSNGLRRAAERENEAEGPREEDDGKEVVGIKGVKGKGGRSIETSTKKEHTRQRGDANEEDGVVAAFMDAFERRTGGRGQISREDEEGLEGIVVSRCCVSSFLALPQEPPHEAEASNCHSRAEACGVTSLSPFTARSAFEKNDVDEEERMRDEKEMDADSCRYTSRVAKNAVAPSPIVYPLAGWRHHRVAPISSCSEQTTGCRRHAKPGEHEELGTIEGQRKKRECCGSAFPSLDAETGVSRVRSDGPTCERNRNRRQKRFSAEAFHCHPPSPFHTSPSSAPLSAPYVQEREEGTSAPSRRLAPKSSLSYLSACSASPASSFSSHSPCSPTSVSPVNPTLTAEAGNSGEKETPLKTQTEQYSVSGSADLNSRPANPAQGRTFQVQSGAVESHASASDRNCAPLPMQLDSPAKHGYLLFPAEAQSERTLAHEYANPLDLNCAQKTGKDVPDSSSGVFTTQAPSAHAVSSCVCTPEKVRASFPPRNQPAPRKAHSNDELHSGGLEHSCGTSTAAVGGFLASVSTRELDTGVKGKVATESNSCAKAMLASNVTAENQGKEEKLRPVSERSASSRVSSNADNLLCVPRSTLDAESKKGGTSRNSGDVGLVEGVEGFAREERGDETLAAGGRRLATSSFSSSVSGSSPLPVTPSSSSRDPHLSATRVGHSRSFSSLTQYHSSFNASPSLSASSLSSSSALLLAAISSLPAASSVLTLAPPATSFLVSSSSFSTLPQTPAKTAMLPTNRPPLFPTQAPPHLSSPLSDFPCGPALTSPSASSPVSVSGVKSVRPVGSSYSPGDPPHVRAAPSATDNSPTGAAASVSTVLPGSVDSHPSSASRDREETPNAPSDLPLRKATDSRVVPFTTTSSSGSLDERESRTQSSAAFQPPSCSSSPPSASSSTLPKMTGSSRFSCFPSRTGPAFFSLSSSANGEARPEGSIGFLERAVPVGAGTRRESEWGEVLQGSQSSSGARSRSPSLNVKKTRSDNVPADAGNSAAEEGNIRNEKADSLVGDSTRKLGKFSEKTSKSGEDGREVKAVNGAAKLDVASGQTGGTTGWCASSSIARHSVESVDEPEKKEQEEAYLGRETIELYLRPEEAEEFMKQVDFAGHGKINAEMFKRAMLNIYNARKRLVRGLRSQGSVASTVLRMISLLLWFVCAVVMLLVIGVDMNTVIVSGAAFLSALTVALSYLYQHFITAVIFVALTNPYNVGDRIRVDGGEILTVRKIRTYTTEFDTVHGRPVIYSNSVLFSKVLTNESRAKNSVLELKLRVGIGTPHCLIKALETKMRKFVEQRPMDFVKDSFWVVVHHVQPGESIDYSLWMACVEGWGNYRKVLDLRSEVYFYLAKQVTKLGISFHLAPQPVSITNDPAPVLHMRPLIRNTSPSSPPRITYMRTAGPVRHASGHSMPPQPPTHRSARQVLDGRGSNGRDPSQVRHYSSHIEPPYSSNVGGYPSQPMRYHSHTAVQFPSPRSSKISSQTSAFLLPAQCGLGGSTSQTQALSLPQKFQTSPVIPAEEGGGLGSMSGPSGASYSGQQNANGTNSGQRRRKSTGQHDGPGRTQRIKTETQTFG</sequence>
<gene>
    <name evidence="9" type="ORF">TGMAS_219650</name>
</gene>
<feature type="compositionally biased region" description="Basic and acidic residues" evidence="6">
    <location>
        <begin position="1143"/>
        <end position="1161"/>
    </location>
</feature>
<feature type="region of interest" description="Disordered" evidence="6">
    <location>
        <begin position="2822"/>
        <end position="2882"/>
    </location>
</feature>
<dbReference type="Pfam" id="PF00924">
    <property type="entry name" value="MS_channel_2nd"/>
    <property type="match status" value="1"/>
</dbReference>
<feature type="compositionally biased region" description="Polar residues" evidence="6">
    <location>
        <begin position="2213"/>
        <end position="2223"/>
    </location>
</feature>
<dbReference type="GO" id="GO:0006820">
    <property type="term" value="P:monoatomic anion transport"/>
    <property type="evidence" value="ECO:0007669"/>
    <property type="project" value="TreeGrafter"/>
</dbReference>
<dbReference type="Proteomes" id="UP000028821">
    <property type="component" value="Unassembled WGS sequence"/>
</dbReference>
<feature type="compositionally biased region" description="Basic and acidic residues" evidence="6">
    <location>
        <begin position="1323"/>
        <end position="1334"/>
    </location>
</feature>
<dbReference type="SUPFAM" id="SSF50182">
    <property type="entry name" value="Sm-like ribonucleoproteins"/>
    <property type="match status" value="1"/>
</dbReference>
<dbReference type="GO" id="GO:0005509">
    <property type="term" value="F:calcium ion binding"/>
    <property type="evidence" value="ECO:0007669"/>
    <property type="project" value="InterPro"/>
</dbReference>
<protein>
    <submittedName>
        <fullName evidence="9">Transporter, small conductance mechanosensitive ion channel (MscS) family protein</fullName>
    </submittedName>
</protein>
<feature type="compositionally biased region" description="Acidic residues" evidence="6">
    <location>
        <begin position="156"/>
        <end position="172"/>
    </location>
</feature>
<feature type="region of interest" description="Disordered" evidence="6">
    <location>
        <begin position="1579"/>
        <end position="1618"/>
    </location>
</feature>
<dbReference type="InterPro" id="IPR002048">
    <property type="entry name" value="EF_hand_dom"/>
</dbReference>
<dbReference type="InterPro" id="IPR010920">
    <property type="entry name" value="LSM_dom_sf"/>
</dbReference>
<feature type="region of interest" description="Disordered" evidence="6">
    <location>
        <begin position="1639"/>
        <end position="1721"/>
    </location>
</feature>
<feature type="compositionally biased region" description="Basic and acidic residues" evidence="6">
    <location>
        <begin position="2312"/>
        <end position="2345"/>
    </location>
</feature>